<dbReference type="InterPro" id="IPR006259">
    <property type="entry name" value="Adenyl_kin_sub"/>
</dbReference>
<comment type="caution">
    <text evidence="6">The sequence shown here is derived from an EMBL/GenBank/DDBJ whole genome shotgun (WGS) entry which is preliminary data.</text>
</comment>
<evidence type="ECO:0000259" key="5">
    <source>
        <dbReference type="Pfam" id="PF05191"/>
    </source>
</evidence>
<organism evidence="6 7">
    <name type="scientific">Effrenium voratum</name>
    <dbReference type="NCBI Taxonomy" id="2562239"/>
    <lineage>
        <taxon>Eukaryota</taxon>
        <taxon>Sar</taxon>
        <taxon>Alveolata</taxon>
        <taxon>Dinophyceae</taxon>
        <taxon>Suessiales</taxon>
        <taxon>Symbiodiniaceae</taxon>
        <taxon>Effrenium</taxon>
    </lineage>
</organism>
<accession>A0AA36HQN4</accession>
<comment type="similarity">
    <text evidence="4">Belongs to the adenylate kinase family.</text>
</comment>
<dbReference type="Pfam" id="PF00406">
    <property type="entry name" value="ADK"/>
    <property type="match status" value="1"/>
</dbReference>
<dbReference type="InterPro" id="IPR000850">
    <property type="entry name" value="Adenylat/UMP-CMP_kin"/>
</dbReference>
<name>A0AA36HQN4_9DINO</name>
<dbReference type="InterPro" id="IPR007862">
    <property type="entry name" value="Adenylate_kinase_lid-dom"/>
</dbReference>
<dbReference type="CDD" id="cd01428">
    <property type="entry name" value="ADK"/>
    <property type="match status" value="1"/>
</dbReference>
<keyword evidence="2" id="KW-0547">Nucleotide-binding</keyword>
<dbReference type="InterPro" id="IPR027417">
    <property type="entry name" value="P-loop_NTPase"/>
</dbReference>
<sequence length="298" mass="32262">MSLEMLPELIAAFRQHSSDTTVSREKLKKVLSKIGASEEDMTAALSGAFGGSCVSYTEFLCWVWGFTPRVVLLMFGPPASGKGTIGGKVSKALDIPQLSTGDMLREAAEDPFSEAGQEAKAVMAAGQLVSDELVISLIAQRTKAPDCAKGFILDGFPRTVNQAKALDQMLASKGEHVQTVLELAVPDAALIERIGGRWIHQKSGRSYHTKFSPPKSYTGKEPCEANMRDDVTGEPLTQRADDTKAALPKRLAAYHAETVPVLDHYKMKTKVFQVDSNLGDFRTSEDIWADTAKALGLS</sequence>
<evidence type="ECO:0000256" key="2">
    <source>
        <dbReference type="ARBA" id="ARBA00022741"/>
    </source>
</evidence>
<keyword evidence="7" id="KW-1185">Reference proteome</keyword>
<reference evidence="6" key="1">
    <citation type="submission" date="2023-08" db="EMBL/GenBank/DDBJ databases">
        <authorList>
            <person name="Chen Y."/>
            <person name="Shah S."/>
            <person name="Dougan E. K."/>
            <person name="Thang M."/>
            <person name="Chan C."/>
        </authorList>
    </citation>
    <scope>NUCLEOTIDE SEQUENCE</scope>
</reference>
<evidence type="ECO:0000313" key="7">
    <source>
        <dbReference type="Proteomes" id="UP001178507"/>
    </source>
</evidence>
<protein>
    <recommendedName>
        <fullName evidence="5">Adenylate kinase active site lid domain-containing protein</fullName>
    </recommendedName>
</protein>
<evidence type="ECO:0000256" key="4">
    <source>
        <dbReference type="RuleBase" id="RU003330"/>
    </source>
</evidence>
<gene>
    <name evidence="6" type="ORF">EVOR1521_LOCUS2956</name>
</gene>
<dbReference type="GO" id="GO:0005524">
    <property type="term" value="F:ATP binding"/>
    <property type="evidence" value="ECO:0007669"/>
    <property type="project" value="InterPro"/>
</dbReference>
<dbReference type="PANTHER" id="PTHR23359">
    <property type="entry name" value="NUCLEOTIDE KINASE"/>
    <property type="match status" value="1"/>
</dbReference>
<dbReference type="FunFam" id="3.40.50.300:FF:000106">
    <property type="entry name" value="Adenylate kinase mitochondrial"/>
    <property type="match status" value="1"/>
</dbReference>
<evidence type="ECO:0000256" key="1">
    <source>
        <dbReference type="ARBA" id="ARBA00022679"/>
    </source>
</evidence>
<dbReference type="Pfam" id="PF05191">
    <property type="entry name" value="ADK_lid"/>
    <property type="match status" value="1"/>
</dbReference>
<evidence type="ECO:0000313" key="6">
    <source>
        <dbReference type="EMBL" id="CAJ1373000.1"/>
    </source>
</evidence>
<dbReference type="Gene3D" id="3.40.50.300">
    <property type="entry name" value="P-loop containing nucleotide triphosphate hydrolases"/>
    <property type="match status" value="1"/>
</dbReference>
<proteinExistence type="inferred from homology"/>
<dbReference type="EMBL" id="CAUJNA010000169">
    <property type="protein sequence ID" value="CAJ1373000.1"/>
    <property type="molecule type" value="Genomic_DNA"/>
</dbReference>
<dbReference type="AlphaFoldDB" id="A0AA36HQN4"/>
<keyword evidence="1 4" id="KW-0808">Transferase</keyword>
<dbReference type="SUPFAM" id="SSF52540">
    <property type="entry name" value="P-loop containing nucleoside triphosphate hydrolases"/>
    <property type="match status" value="1"/>
</dbReference>
<dbReference type="Proteomes" id="UP001178507">
    <property type="component" value="Unassembled WGS sequence"/>
</dbReference>
<dbReference type="HAMAP" id="MF_00235">
    <property type="entry name" value="Adenylate_kinase_Adk"/>
    <property type="match status" value="1"/>
</dbReference>
<feature type="domain" description="Adenylate kinase active site lid" evidence="5">
    <location>
        <begin position="197"/>
        <end position="241"/>
    </location>
</feature>
<evidence type="ECO:0000256" key="3">
    <source>
        <dbReference type="ARBA" id="ARBA00022777"/>
    </source>
</evidence>
<keyword evidence="3 4" id="KW-0418">Kinase</keyword>
<dbReference type="PROSITE" id="PS00113">
    <property type="entry name" value="ADENYLATE_KINASE"/>
    <property type="match status" value="1"/>
</dbReference>
<dbReference type="NCBIfam" id="TIGR01351">
    <property type="entry name" value="adk"/>
    <property type="match status" value="1"/>
</dbReference>
<dbReference type="PRINTS" id="PR00094">
    <property type="entry name" value="ADENYLTKNASE"/>
</dbReference>
<dbReference type="GO" id="GO:0004017">
    <property type="term" value="F:AMP kinase activity"/>
    <property type="evidence" value="ECO:0007669"/>
    <property type="project" value="InterPro"/>
</dbReference>
<dbReference type="NCBIfam" id="NF001381">
    <property type="entry name" value="PRK00279.1-3"/>
    <property type="match status" value="1"/>
</dbReference>
<dbReference type="InterPro" id="IPR033690">
    <property type="entry name" value="Adenylat_kinase_CS"/>
</dbReference>